<evidence type="ECO:0000256" key="1">
    <source>
        <dbReference type="SAM" id="SignalP"/>
    </source>
</evidence>
<dbReference type="AlphaFoldDB" id="H9B9W5"/>
<dbReference type="VEuPathDB" id="ToxoDB:ETH_00003050"/>
<accession>H9B9W5</accession>
<dbReference type="VEuPathDB" id="ToxoDB:ETH2_1035200"/>
<evidence type="ECO:0000313" key="2">
    <source>
        <dbReference type="EMBL" id="AET50775.1"/>
    </source>
</evidence>
<dbReference type="EMBL" id="JN987552">
    <property type="protein sequence ID" value="AET50775.1"/>
    <property type="molecule type" value="mRNA"/>
</dbReference>
<keyword evidence="1" id="KW-0732">Signal</keyword>
<feature type="signal peptide" evidence="1">
    <location>
        <begin position="1"/>
        <end position="20"/>
    </location>
</feature>
<proteinExistence type="evidence at transcript level"/>
<organism evidence="2">
    <name type="scientific">Eimeria tenella</name>
    <name type="common">Coccidian parasite</name>
    <dbReference type="NCBI Taxonomy" id="5802"/>
    <lineage>
        <taxon>Eukaryota</taxon>
        <taxon>Sar</taxon>
        <taxon>Alveolata</taxon>
        <taxon>Apicomplexa</taxon>
        <taxon>Conoidasida</taxon>
        <taxon>Coccidia</taxon>
        <taxon>Eucoccidiorida</taxon>
        <taxon>Eimeriorina</taxon>
        <taxon>Eimeriidae</taxon>
        <taxon>Eimeria</taxon>
    </lineage>
</organism>
<feature type="chain" id="PRO_5003618584" evidence="1">
    <location>
        <begin position="21"/>
        <end position="337"/>
    </location>
</feature>
<name>H9B9W5_EIMTE</name>
<sequence>MLRVCRRVGAAAAAVAAVAAANSSFAAGGAAEEWAGGASSGLRLSEAFPTAATAAAASSAAAAAAAAAGAPESARFSPEEQQVAEVQALDESDLKLRLRALYSTSKDLEMKQIFPEGSLEGMQEVLNELSSVDEQQRDVEQYLHRFALLLAECLYRYGDFFKLKVALGDLNLKGEAYRQQQQQLPLLAAKWTAASRLLVAYLRLGARDLRDKWGAAAAADRQQQELLQFFERLAAVYEQQQQLFRCGYALAELRYLQQQHAAADLAALVSDKRQKAALLDFETSLESLKEATHLARKAAAKPQKAGLFHRNFLLLLPFPPDKQREADDLPPPEDDEM</sequence>
<protein>
    <submittedName>
        <fullName evidence="2">Uncharacterized protein</fullName>
    </submittedName>
</protein>
<reference evidence="2" key="1">
    <citation type="journal article" date="2012" name="BMC Genomics">
        <title>Characterisation of full-length cDNA sequences provides insights into the Eimeria tenella transcriptome.</title>
        <authorList>
            <person name="Amiruddin N."/>
            <person name="Lee X.W."/>
            <person name="Blake D.P."/>
            <person name="Suzuki Y."/>
            <person name="Tay Y.L."/>
            <person name="Lim L.S."/>
            <person name="Tomley F.M."/>
            <person name="Watanabe J."/>
            <person name="Sugimoto C."/>
            <person name="Wan K.L."/>
        </authorList>
    </citation>
    <scope>NUCLEOTIDE SEQUENCE</scope>
    <source>
        <strain evidence="2">Houghton</strain>
    </source>
</reference>